<evidence type="ECO:0000313" key="1">
    <source>
        <dbReference type="EMBL" id="KAF9764426.1"/>
    </source>
</evidence>
<gene>
    <name evidence="1" type="ORF">NGRA_0570</name>
</gene>
<protein>
    <submittedName>
        <fullName evidence="1">Uncharacterized protein</fullName>
    </submittedName>
</protein>
<dbReference type="Proteomes" id="UP000740883">
    <property type="component" value="Unassembled WGS sequence"/>
</dbReference>
<reference evidence="1 2" key="1">
    <citation type="journal article" date="2020" name="Genome Biol. Evol.">
        <title>Comparative genomics of strictly vertically transmitted, feminizing microsporidia endosymbionts of amphipod crustaceans.</title>
        <authorList>
            <person name="Cormier A."/>
            <person name="Chebbi M.A."/>
            <person name="Giraud I."/>
            <person name="Wattier R."/>
            <person name="Teixeira M."/>
            <person name="Gilbert C."/>
            <person name="Rigaud T."/>
            <person name="Cordaux R."/>
        </authorList>
    </citation>
    <scope>NUCLEOTIDE SEQUENCE [LARGE SCALE GENOMIC DNA]</scope>
    <source>
        <strain evidence="1 2">Ou3-Ou53</strain>
    </source>
</reference>
<dbReference type="OrthoDB" id="2191249at2759"/>
<keyword evidence="2" id="KW-1185">Reference proteome</keyword>
<dbReference type="EMBL" id="SBJO01000023">
    <property type="protein sequence ID" value="KAF9764426.1"/>
    <property type="molecule type" value="Genomic_DNA"/>
</dbReference>
<evidence type="ECO:0000313" key="2">
    <source>
        <dbReference type="Proteomes" id="UP000740883"/>
    </source>
</evidence>
<accession>A0A9P6H0L9</accession>
<proteinExistence type="predicted"/>
<name>A0A9P6H0L9_9MICR</name>
<sequence>MELSKKISEAVNRRYEKELVMRDFIKVDKIYWHPTHSDFTGDNIKVYEIKTKCYDFFSVKNLLLILVDEGIKIYRISEKMHLKNIKSIKEHLLIFLVRKEALRQNVKNFFYKILLYLVWDETIRVESHLEGIMLYLNVDEIENIKEYKSCVEIEYKNGEKKLFDNKLKIREGVSKEEIEKGVSKEEIEKGVSKDEIEKGILRRRLVPNTLVKLMNKNIYIFRESIRIEFTSGISKKEIETKKITKAVESERYLFLKNEESIKAIIFDA</sequence>
<comment type="caution">
    <text evidence="1">The sequence shown here is derived from an EMBL/GenBank/DDBJ whole genome shotgun (WGS) entry which is preliminary data.</text>
</comment>
<organism evidence="1 2">
    <name type="scientific">Nosema granulosis</name>
    <dbReference type="NCBI Taxonomy" id="83296"/>
    <lineage>
        <taxon>Eukaryota</taxon>
        <taxon>Fungi</taxon>
        <taxon>Fungi incertae sedis</taxon>
        <taxon>Microsporidia</taxon>
        <taxon>Nosematidae</taxon>
        <taxon>Nosema</taxon>
    </lineage>
</organism>
<dbReference type="AlphaFoldDB" id="A0A9P6H0L9"/>